<evidence type="ECO:0000313" key="11">
    <source>
        <dbReference type="Proteomes" id="UP001595840"/>
    </source>
</evidence>
<sequence length="361" mass="40088">MRKLNSYIARTVLASIFVVFLVILALDVIAAVIDEIDNISRQYDFREAMIYVGLTLPTRIYNSIPLAALTGCLIGLGQLAGTSELVIMRAAGVSVTRIAWAVMKPVFFLILVAAALGEYVTPWTDQMAESRKAIAKGDRQQQEGQQGLWSREGEEFLHFNVVMPNGKMMGVTRYQYDDNQNLVSVSFAEAATYQGGYWLEEKGVITHLDPEAAEQEGKANTSTETFLTRRWDTNLSPDLVNVLVMPPRSLAIQTLYTYATYLDQHGQKSAPYWLAFWQKSLQPLATAGLVLIAISFIFGPLREVTMGYRVFTGVIVAIVFRMSQDLLGPSSIVFGFPPLLAVLIPIGICIAIGFWLLSRTR</sequence>
<keyword evidence="7 9" id="KW-0472">Membrane</keyword>
<name>A0ABV8V789_9GAMM</name>
<comment type="function">
    <text evidence="1">Part of the ABC transporter complex LptBFG involved in the translocation of lipopolysaccharide (LPS) from the inner membrane to the outer membrane.</text>
</comment>
<dbReference type="PANTHER" id="PTHR33529:SF2">
    <property type="entry name" value="LIPOPOLYSACCHARIDE EXPORT SYSTEM PERMEASE PROTEIN LPTG"/>
    <property type="match status" value="1"/>
</dbReference>
<proteinExistence type="inferred from homology"/>
<gene>
    <name evidence="10" type="primary">lptG</name>
    <name evidence="10" type="ORF">ACFOX3_12505</name>
</gene>
<organism evidence="10 11">
    <name type="scientific">Simiduia curdlanivorans</name>
    <dbReference type="NCBI Taxonomy" id="1492769"/>
    <lineage>
        <taxon>Bacteria</taxon>
        <taxon>Pseudomonadati</taxon>
        <taxon>Pseudomonadota</taxon>
        <taxon>Gammaproteobacteria</taxon>
        <taxon>Cellvibrionales</taxon>
        <taxon>Cellvibrionaceae</taxon>
        <taxon>Simiduia</taxon>
    </lineage>
</organism>
<comment type="subunit">
    <text evidence="8">Component of the lipopolysaccharide transport and assembly complex. The LptBFG transporter is composed of two ATP-binding proteins (LptB) and two transmembrane proteins (LptF and LptG).</text>
</comment>
<evidence type="ECO:0000256" key="8">
    <source>
        <dbReference type="ARBA" id="ARBA00026081"/>
    </source>
</evidence>
<feature type="transmembrane region" description="Helical" evidence="9">
    <location>
        <begin position="98"/>
        <end position="117"/>
    </location>
</feature>
<dbReference type="InterPro" id="IPR030923">
    <property type="entry name" value="LptG"/>
</dbReference>
<evidence type="ECO:0000256" key="5">
    <source>
        <dbReference type="ARBA" id="ARBA00022692"/>
    </source>
</evidence>
<feature type="transmembrane region" description="Helical" evidence="9">
    <location>
        <begin position="12"/>
        <end position="33"/>
    </location>
</feature>
<dbReference type="RefSeq" id="WP_290265058.1">
    <property type="nucleotide sequence ID" value="NZ_JAUFQG010000006.1"/>
</dbReference>
<dbReference type="InterPro" id="IPR005495">
    <property type="entry name" value="LptG/LptF_permease"/>
</dbReference>
<evidence type="ECO:0000313" key="10">
    <source>
        <dbReference type="EMBL" id="MFC4363130.1"/>
    </source>
</evidence>
<evidence type="ECO:0000256" key="3">
    <source>
        <dbReference type="ARBA" id="ARBA00007725"/>
    </source>
</evidence>
<feature type="transmembrane region" description="Helical" evidence="9">
    <location>
        <begin position="306"/>
        <end position="323"/>
    </location>
</feature>
<dbReference type="Pfam" id="PF03739">
    <property type="entry name" value="LptF_LptG"/>
    <property type="match status" value="1"/>
</dbReference>
<evidence type="ECO:0000256" key="6">
    <source>
        <dbReference type="ARBA" id="ARBA00022989"/>
    </source>
</evidence>
<evidence type="ECO:0000256" key="4">
    <source>
        <dbReference type="ARBA" id="ARBA00022475"/>
    </source>
</evidence>
<accession>A0ABV8V789</accession>
<comment type="similarity">
    <text evidence="3">Belongs to the LptF/LptG family.</text>
</comment>
<reference evidence="11" key="1">
    <citation type="journal article" date="2019" name="Int. J. Syst. Evol. Microbiol.">
        <title>The Global Catalogue of Microorganisms (GCM) 10K type strain sequencing project: providing services to taxonomists for standard genome sequencing and annotation.</title>
        <authorList>
            <consortium name="The Broad Institute Genomics Platform"/>
            <consortium name="The Broad Institute Genome Sequencing Center for Infectious Disease"/>
            <person name="Wu L."/>
            <person name="Ma J."/>
        </authorList>
    </citation>
    <scope>NUCLEOTIDE SEQUENCE [LARGE SCALE GENOMIC DNA]</scope>
    <source>
        <strain evidence="11">CECT 8570</strain>
    </source>
</reference>
<evidence type="ECO:0000256" key="1">
    <source>
        <dbReference type="ARBA" id="ARBA00002265"/>
    </source>
</evidence>
<feature type="transmembrane region" description="Helical" evidence="9">
    <location>
        <begin position="64"/>
        <end position="86"/>
    </location>
</feature>
<dbReference type="EMBL" id="JBHSCX010000015">
    <property type="protein sequence ID" value="MFC4363130.1"/>
    <property type="molecule type" value="Genomic_DNA"/>
</dbReference>
<protein>
    <submittedName>
        <fullName evidence="10">LPS export ABC transporter permease LptG</fullName>
    </submittedName>
</protein>
<keyword evidence="5 9" id="KW-0812">Transmembrane</keyword>
<comment type="caution">
    <text evidence="10">The sequence shown here is derived from an EMBL/GenBank/DDBJ whole genome shotgun (WGS) entry which is preliminary data.</text>
</comment>
<evidence type="ECO:0000256" key="2">
    <source>
        <dbReference type="ARBA" id="ARBA00004651"/>
    </source>
</evidence>
<dbReference type="NCBIfam" id="TIGR04408">
    <property type="entry name" value="LptG_lptG"/>
    <property type="match status" value="1"/>
</dbReference>
<feature type="transmembrane region" description="Helical" evidence="9">
    <location>
        <begin position="335"/>
        <end position="357"/>
    </location>
</feature>
<feature type="transmembrane region" description="Helical" evidence="9">
    <location>
        <begin position="281"/>
        <end position="299"/>
    </location>
</feature>
<dbReference type="Proteomes" id="UP001595840">
    <property type="component" value="Unassembled WGS sequence"/>
</dbReference>
<keyword evidence="4" id="KW-1003">Cell membrane</keyword>
<evidence type="ECO:0000256" key="7">
    <source>
        <dbReference type="ARBA" id="ARBA00023136"/>
    </source>
</evidence>
<comment type="subcellular location">
    <subcellularLocation>
        <location evidence="2">Cell membrane</location>
        <topology evidence="2">Multi-pass membrane protein</topology>
    </subcellularLocation>
</comment>
<evidence type="ECO:0000256" key="9">
    <source>
        <dbReference type="SAM" id="Phobius"/>
    </source>
</evidence>
<keyword evidence="6 9" id="KW-1133">Transmembrane helix</keyword>
<dbReference type="PANTHER" id="PTHR33529">
    <property type="entry name" value="SLR0882 PROTEIN-RELATED"/>
    <property type="match status" value="1"/>
</dbReference>
<keyword evidence="11" id="KW-1185">Reference proteome</keyword>